<dbReference type="AlphaFoldDB" id="A0A9P6UIM3"/>
<dbReference type="InterPro" id="IPR006571">
    <property type="entry name" value="TLDc_dom"/>
</dbReference>
<comment type="caution">
    <text evidence="4">The sequence shown here is derived from an EMBL/GenBank/DDBJ whole genome shotgun (WGS) entry which is preliminary data.</text>
</comment>
<dbReference type="EMBL" id="JAAAIN010001408">
    <property type="protein sequence ID" value="KAG0303362.1"/>
    <property type="molecule type" value="Genomic_DNA"/>
</dbReference>
<evidence type="ECO:0000313" key="4">
    <source>
        <dbReference type="EMBL" id="KAG0303362.1"/>
    </source>
</evidence>
<dbReference type="PANTHER" id="PTHR24410">
    <property type="entry name" value="HL07962P-RELATED"/>
    <property type="match status" value="1"/>
</dbReference>
<dbReference type="PROSITE" id="PS50097">
    <property type="entry name" value="BTB"/>
    <property type="match status" value="1"/>
</dbReference>
<dbReference type="Proteomes" id="UP000823405">
    <property type="component" value="Unassembled WGS sequence"/>
</dbReference>
<protein>
    <submittedName>
        <fullName evidence="4">BTB/POZ domain-containing protein 19</fullName>
    </submittedName>
</protein>
<dbReference type="SMART" id="SM00875">
    <property type="entry name" value="BACK"/>
    <property type="match status" value="1"/>
</dbReference>
<feature type="compositionally biased region" description="Polar residues" evidence="1">
    <location>
        <begin position="519"/>
        <end position="545"/>
    </location>
</feature>
<evidence type="ECO:0000313" key="5">
    <source>
        <dbReference type="Proteomes" id="UP000823405"/>
    </source>
</evidence>
<feature type="region of interest" description="Disordered" evidence="1">
    <location>
        <begin position="251"/>
        <end position="274"/>
    </location>
</feature>
<dbReference type="PANTHER" id="PTHR24410:SF23">
    <property type="entry name" value="BTB DOMAIN-CONTAINING PROTEIN-RELATED"/>
    <property type="match status" value="1"/>
</dbReference>
<dbReference type="SMART" id="SM00225">
    <property type="entry name" value="BTB"/>
    <property type="match status" value="1"/>
</dbReference>
<evidence type="ECO:0000259" key="2">
    <source>
        <dbReference type="PROSITE" id="PS50097"/>
    </source>
</evidence>
<sequence length="648" mass="70599">MPVYSNPDALGADFLRLVNSPVGADVRLIIGEEKVVMHGHALILQTRSEYFARALTTSWKEASENNTLHKPNILPSIFLQILTFLYTGTLDLSETTVMDLIRAADELLLEDLLYGCERFALTMLCRDNVLEMVELASRHNLAQLKGECLDFIAANIDHLKRGRGICQVEVGILKDILGMDQLDLDELEVWKIAVRWSYFQVGLDWETCPLAEFPKGTTGCIVVQPVPDPEEDSCNGNDVAPYQDRQKQLFSKNAPAGGNGSPGSMSPSSLSDEEMADARLPLGGTTIHLSTSRNRDLDEDGFRQPTHSVFQRSDAYHKVINLPISVHDDLARRILPLLSSIRFLRIPSVDFLRLIEGTGLLPMYLCAKVYRHHSVPSMSDPYQPSLRRRMAFSTILSKDHKEILLEWLQAAIQGASNQMGPPTYGWHRSRSTTANSTSTAATAMSPTRSSGNVPVSLSSSPSSPPSSSGVLGSSPPTYWARSSNTTSTTVSHRLSSPAATTTSSSLTANASTLGHRSTRSGSGYSTLTQSGSFTTHSNNTQQSSPSPVPHVQGQLPQPKLTLQYRASRDGFSAHNFHMACDQRGPTLTVVRADNGTIFGGYNSSSWSSHPSGVYSTSRVNFLFTLKGPGQVARENTLFGIKGDGNAAA</sequence>
<dbReference type="InterPro" id="IPR011705">
    <property type="entry name" value="BACK"/>
</dbReference>
<dbReference type="SUPFAM" id="SSF54695">
    <property type="entry name" value="POZ domain"/>
    <property type="match status" value="1"/>
</dbReference>
<name>A0A9P6UIM3_9FUNG</name>
<dbReference type="PROSITE" id="PS51886">
    <property type="entry name" value="TLDC"/>
    <property type="match status" value="1"/>
</dbReference>
<feature type="domain" description="TLDc" evidence="3">
    <location>
        <begin position="534"/>
        <end position="648"/>
    </location>
</feature>
<dbReference type="Pfam" id="PF07707">
    <property type="entry name" value="BACK"/>
    <property type="match status" value="1"/>
</dbReference>
<evidence type="ECO:0000259" key="3">
    <source>
        <dbReference type="PROSITE" id="PS51886"/>
    </source>
</evidence>
<accession>A0A9P6UIM3</accession>
<feature type="compositionally biased region" description="Low complexity" evidence="1">
    <location>
        <begin position="431"/>
        <end position="476"/>
    </location>
</feature>
<dbReference type="InterPro" id="IPR011333">
    <property type="entry name" value="SKP1/BTB/POZ_sf"/>
</dbReference>
<dbReference type="CDD" id="cd14733">
    <property type="entry name" value="BACK"/>
    <property type="match status" value="1"/>
</dbReference>
<keyword evidence="5" id="KW-1185">Reference proteome</keyword>
<dbReference type="CDD" id="cd18186">
    <property type="entry name" value="BTB_POZ_ZBTB_KLHL-like"/>
    <property type="match status" value="1"/>
</dbReference>
<dbReference type="OrthoDB" id="298084at2759"/>
<feature type="region of interest" description="Disordered" evidence="1">
    <location>
        <begin position="419"/>
        <end position="554"/>
    </location>
</feature>
<proteinExistence type="predicted"/>
<dbReference type="Pfam" id="PF00651">
    <property type="entry name" value="BTB"/>
    <property type="match status" value="1"/>
</dbReference>
<feature type="compositionally biased region" description="Polar residues" evidence="1">
    <location>
        <begin position="480"/>
        <end position="493"/>
    </location>
</feature>
<feature type="domain" description="BTB" evidence="2">
    <location>
        <begin position="24"/>
        <end position="94"/>
    </location>
</feature>
<dbReference type="InterPro" id="IPR000210">
    <property type="entry name" value="BTB/POZ_dom"/>
</dbReference>
<gene>
    <name evidence="4" type="primary">BTBD19</name>
    <name evidence="4" type="ORF">BGZ97_001931</name>
</gene>
<dbReference type="Gene3D" id="3.30.710.10">
    <property type="entry name" value="Potassium Channel Kv1.1, Chain A"/>
    <property type="match status" value="1"/>
</dbReference>
<feature type="non-terminal residue" evidence="4">
    <location>
        <position position="648"/>
    </location>
</feature>
<feature type="compositionally biased region" description="Low complexity" evidence="1">
    <location>
        <begin position="494"/>
        <end position="513"/>
    </location>
</feature>
<evidence type="ECO:0000256" key="1">
    <source>
        <dbReference type="SAM" id="MobiDB-lite"/>
    </source>
</evidence>
<reference evidence="4" key="1">
    <citation type="journal article" date="2020" name="Fungal Divers.">
        <title>Resolving the Mortierellaceae phylogeny through synthesis of multi-gene phylogenetics and phylogenomics.</title>
        <authorList>
            <person name="Vandepol N."/>
            <person name="Liber J."/>
            <person name="Desiro A."/>
            <person name="Na H."/>
            <person name="Kennedy M."/>
            <person name="Barry K."/>
            <person name="Grigoriev I.V."/>
            <person name="Miller A.N."/>
            <person name="O'Donnell K."/>
            <person name="Stajich J.E."/>
            <person name="Bonito G."/>
        </authorList>
    </citation>
    <scope>NUCLEOTIDE SEQUENCE</scope>
    <source>
        <strain evidence="4">NVP60</strain>
    </source>
</reference>
<dbReference type="Pfam" id="PF07534">
    <property type="entry name" value="TLD"/>
    <property type="match status" value="1"/>
</dbReference>
<organism evidence="4 5">
    <name type="scientific">Linnemannia gamsii</name>
    <dbReference type="NCBI Taxonomy" id="64522"/>
    <lineage>
        <taxon>Eukaryota</taxon>
        <taxon>Fungi</taxon>
        <taxon>Fungi incertae sedis</taxon>
        <taxon>Mucoromycota</taxon>
        <taxon>Mortierellomycotina</taxon>
        <taxon>Mortierellomycetes</taxon>
        <taxon>Mortierellales</taxon>
        <taxon>Mortierellaceae</taxon>
        <taxon>Linnemannia</taxon>
    </lineage>
</organism>
<dbReference type="InterPro" id="IPR051481">
    <property type="entry name" value="BTB-POZ/Galectin-3-binding"/>
</dbReference>
<dbReference type="Gene3D" id="1.25.40.420">
    <property type="match status" value="1"/>
</dbReference>